<keyword evidence="3 6" id="KW-0812">Transmembrane</keyword>
<comment type="subcellular location">
    <subcellularLocation>
        <location evidence="1">Cell membrane</location>
        <topology evidence="1">Multi-pass membrane protein</topology>
    </subcellularLocation>
</comment>
<sequence length="372" mass="38808">MKNCALGLTGFALIAVTYGMARFAWGLMMPDVMRAIPFTPRISGVLAACSFAAYCVAVMLAPMMTARAGARMPASVAALCAAAGMLILALASSAWMLGAGLFIAGLSAGLASPALAAAVSQRVDVEQQPQMNTLINAGTSMGIMLSVPILFWLPGGWRAACALFALLALCCVVPLWRQLPAEKETVRHPSWYHSLRQRSLQRLIVIALVSGIASAAWWSFGPELLQRIAVKDNIVSLLWLIAGAAGIVGALTGPMAKWLGMSQVYRLSQCCLAIPLLVLAASHHASGWLFPAVALGGAAYVTLSGVLLVWGAAATEQAPATGVGMLFFMLAAGQVIGSLLFGQLYSVAGAPAALLLFAALPLLMLFLIPRNA</sequence>
<feature type="transmembrane region" description="Helical" evidence="6">
    <location>
        <begin position="347"/>
        <end position="368"/>
    </location>
</feature>
<dbReference type="Gene3D" id="1.20.1250.20">
    <property type="entry name" value="MFS general substrate transporter like domains"/>
    <property type="match status" value="2"/>
</dbReference>
<dbReference type="PANTHER" id="PTHR43124:SF3">
    <property type="entry name" value="CHLORAMPHENICOL EFFLUX PUMP RV0191"/>
    <property type="match status" value="1"/>
</dbReference>
<feature type="transmembrane region" description="Helical" evidence="6">
    <location>
        <begin position="200"/>
        <end position="221"/>
    </location>
</feature>
<name>A0ABU8PWA4_9GAMM</name>
<evidence type="ECO:0000256" key="2">
    <source>
        <dbReference type="ARBA" id="ARBA00022475"/>
    </source>
</evidence>
<protein>
    <submittedName>
        <fullName evidence="8">MFS transporter</fullName>
    </submittedName>
</protein>
<dbReference type="InterPro" id="IPR020846">
    <property type="entry name" value="MFS_dom"/>
</dbReference>
<keyword evidence="9" id="KW-1185">Reference proteome</keyword>
<feature type="transmembrane region" description="Helical" evidence="6">
    <location>
        <begin position="157"/>
        <end position="179"/>
    </location>
</feature>
<feature type="transmembrane region" description="Helical" evidence="6">
    <location>
        <begin position="233"/>
        <end position="252"/>
    </location>
</feature>
<evidence type="ECO:0000313" key="8">
    <source>
        <dbReference type="EMBL" id="MEJ5047039.1"/>
    </source>
</evidence>
<dbReference type="InterPro" id="IPR011701">
    <property type="entry name" value="MFS"/>
</dbReference>
<dbReference type="EMBL" id="JBBGZW010000001">
    <property type="protein sequence ID" value="MEJ5047039.1"/>
    <property type="molecule type" value="Genomic_DNA"/>
</dbReference>
<dbReference type="InterPro" id="IPR036259">
    <property type="entry name" value="MFS_trans_sf"/>
</dbReference>
<evidence type="ECO:0000256" key="3">
    <source>
        <dbReference type="ARBA" id="ARBA00022692"/>
    </source>
</evidence>
<evidence type="ECO:0000313" key="9">
    <source>
        <dbReference type="Proteomes" id="UP001362100"/>
    </source>
</evidence>
<organism evidence="8 9">
    <name type="scientific">Pantoea nemavictus</name>
    <dbReference type="NCBI Taxonomy" id="2726955"/>
    <lineage>
        <taxon>Bacteria</taxon>
        <taxon>Pseudomonadati</taxon>
        <taxon>Pseudomonadota</taxon>
        <taxon>Gammaproteobacteria</taxon>
        <taxon>Enterobacterales</taxon>
        <taxon>Erwiniaceae</taxon>
        <taxon>Pantoea</taxon>
    </lineage>
</organism>
<comment type="caution">
    <text evidence="8">The sequence shown here is derived from an EMBL/GenBank/DDBJ whole genome shotgun (WGS) entry which is preliminary data.</text>
</comment>
<feature type="transmembrane region" description="Helical" evidence="6">
    <location>
        <begin position="101"/>
        <end position="119"/>
    </location>
</feature>
<keyword evidence="4 6" id="KW-1133">Transmembrane helix</keyword>
<evidence type="ECO:0000256" key="4">
    <source>
        <dbReference type="ARBA" id="ARBA00022989"/>
    </source>
</evidence>
<dbReference type="Proteomes" id="UP001362100">
    <property type="component" value="Unassembled WGS sequence"/>
</dbReference>
<keyword evidence="2" id="KW-1003">Cell membrane</keyword>
<evidence type="ECO:0000256" key="5">
    <source>
        <dbReference type="ARBA" id="ARBA00023136"/>
    </source>
</evidence>
<reference evidence="8 9" key="1">
    <citation type="submission" date="2023-12" db="EMBL/GenBank/DDBJ databases">
        <title>Gut-associated functions are favored during microbiome assembly across C. elegans life.</title>
        <authorList>
            <person name="Zimmermann J."/>
        </authorList>
    </citation>
    <scope>NUCLEOTIDE SEQUENCE [LARGE SCALE GENOMIC DNA]</scope>
    <source>
        <strain evidence="8 9">BIGb0393</strain>
    </source>
</reference>
<dbReference type="PROSITE" id="PS50850">
    <property type="entry name" value="MFS"/>
    <property type="match status" value="1"/>
</dbReference>
<feature type="transmembrane region" description="Helical" evidence="6">
    <location>
        <begin position="76"/>
        <end position="95"/>
    </location>
</feature>
<dbReference type="RefSeq" id="WP_180823462.1">
    <property type="nucleotide sequence ID" value="NZ_JACAWY010000001.1"/>
</dbReference>
<evidence type="ECO:0000259" key="7">
    <source>
        <dbReference type="PROSITE" id="PS50850"/>
    </source>
</evidence>
<feature type="transmembrane region" description="Helical" evidence="6">
    <location>
        <begin position="322"/>
        <end position="341"/>
    </location>
</feature>
<dbReference type="SUPFAM" id="SSF103473">
    <property type="entry name" value="MFS general substrate transporter"/>
    <property type="match status" value="1"/>
</dbReference>
<feature type="transmembrane region" description="Helical" evidence="6">
    <location>
        <begin position="288"/>
        <end position="310"/>
    </location>
</feature>
<feature type="transmembrane region" description="Helical" evidence="6">
    <location>
        <begin position="131"/>
        <end position="151"/>
    </location>
</feature>
<feature type="transmembrane region" description="Helical" evidence="6">
    <location>
        <begin position="45"/>
        <end position="64"/>
    </location>
</feature>
<accession>A0ABU8PWA4</accession>
<dbReference type="InterPro" id="IPR050189">
    <property type="entry name" value="MFS_Efflux_Transporters"/>
</dbReference>
<feature type="domain" description="Major facilitator superfamily (MFS) profile" evidence="7">
    <location>
        <begin position="5"/>
        <end position="372"/>
    </location>
</feature>
<evidence type="ECO:0000256" key="1">
    <source>
        <dbReference type="ARBA" id="ARBA00004651"/>
    </source>
</evidence>
<proteinExistence type="predicted"/>
<keyword evidence="5 6" id="KW-0472">Membrane</keyword>
<gene>
    <name evidence="8" type="ORF">WH298_17815</name>
</gene>
<dbReference type="Pfam" id="PF07690">
    <property type="entry name" value="MFS_1"/>
    <property type="match status" value="1"/>
</dbReference>
<evidence type="ECO:0000256" key="6">
    <source>
        <dbReference type="SAM" id="Phobius"/>
    </source>
</evidence>
<dbReference type="PANTHER" id="PTHR43124">
    <property type="entry name" value="PURINE EFFLUX PUMP PBUE"/>
    <property type="match status" value="1"/>
</dbReference>